<gene>
    <name evidence="1" type="ORF">DI09_27p110</name>
</gene>
<accession>A0A098VRZ5</accession>
<proteinExistence type="predicted"/>
<sequence>MSGASSPSPIISLPAAAFRTKKCRIPNVVETNITDYPKTKTAVAKNRERMAAGLPKVTMLQRDKYVGPRKVFMDRLLASQDTSSKCVHETYYKTLESVKGALLPRIPAELFQETPDVIKYILSLKMATKGDLFDARKEAIIHDLQAHQTDTGSPEVIEEAEDAIVPQTPISSAVFLPDEKAGNNSHRFGLIA</sequence>
<dbReference type="Proteomes" id="UP000029725">
    <property type="component" value="Unassembled WGS sequence"/>
</dbReference>
<keyword evidence="2" id="KW-1185">Reference proteome</keyword>
<comment type="caution">
    <text evidence="1">The sequence shown here is derived from an EMBL/GenBank/DDBJ whole genome shotgun (WGS) entry which is preliminary data.</text>
</comment>
<dbReference type="GeneID" id="25259330"/>
<dbReference type="VEuPathDB" id="MicrosporidiaDB:DI09_27p110"/>
<evidence type="ECO:0000313" key="1">
    <source>
        <dbReference type="EMBL" id="KGG51772.1"/>
    </source>
</evidence>
<dbReference type="RefSeq" id="XP_013238199.1">
    <property type="nucleotide sequence ID" value="XM_013382745.1"/>
</dbReference>
<dbReference type="AlphaFoldDB" id="A0A098VRZ5"/>
<name>A0A098VRZ5_9MICR</name>
<dbReference type="HOGENOM" id="CLU_1415501_0_0_1"/>
<organism evidence="1 2">
    <name type="scientific">Mitosporidium daphniae</name>
    <dbReference type="NCBI Taxonomy" id="1485682"/>
    <lineage>
        <taxon>Eukaryota</taxon>
        <taxon>Fungi</taxon>
        <taxon>Fungi incertae sedis</taxon>
        <taxon>Microsporidia</taxon>
        <taxon>Mitosporidium</taxon>
    </lineage>
</organism>
<dbReference type="EMBL" id="JMKJ01000199">
    <property type="protein sequence ID" value="KGG51772.1"/>
    <property type="molecule type" value="Genomic_DNA"/>
</dbReference>
<protein>
    <submittedName>
        <fullName evidence="1">Uncharacterized protein</fullName>
    </submittedName>
</protein>
<evidence type="ECO:0000313" key="2">
    <source>
        <dbReference type="Proteomes" id="UP000029725"/>
    </source>
</evidence>
<reference evidence="1 2" key="1">
    <citation type="submission" date="2014-04" db="EMBL/GenBank/DDBJ databases">
        <title>A new species of microsporidia sheds light on the evolution of extreme parasitism.</title>
        <authorList>
            <person name="Haag K.L."/>
            <person name="James T.Y."/>
            <person name="Larsson R."/>
            <person name="Schaer T.M."/>
            <person name="Refardt D."/>
            <person name="Pombert J.-F."/>
            <person name="Ebert D."/>
        </authorList>
    </citation>
    <scope>NUCLEOTIDE SEQUENCE [LARGE SCALE GENOMIC DNA]</scope>
    <source>
        <strain evidence="1 2">UGP3</strain>
        <tissue evidence="1">Spores</tissue>
    </source>
</reference>